<evidence type="ECO:0000313" key="2">
    <source>
        <dbReference type="EMBL" id="KAF3451267.1"/>
    </source>
</evidence>
<accession>A0A8K0MMA6</accession>
<comment type="caution">
    <text evidence="2">The sequence shown here is derived from an EMBL/GenBank/DDBJ whole genome shotgun (WGS) entry which is preliminary data.</text>
</comment>
<sequence>MTRITSRWSSEPLQISTGLITKARAKWFNPEGVQNSRSKLITEDELKLVHMTGLVDSNMEKGVKLGFLQQGVVASLDDMDSDVASYVMNLSKNLSKEGGNDEVSEANDQFQLPLGPIT</sequence>
<protein>
    <submittedName>
        <fullName evidence="2">Uncharacterized protein</fullName>
    </submittedName>
</protein>
<name>A0A8K0MMA6_9ROSA</name>
<keyword evidence="3" id="KW-1185">Reference proteome</keyword>
<dbReference type="AlphaFoldDB" id="A0A8K0MMA6"/>
<proteinExistence type="predicted"/>
<dbReference type="Proteomes" id="UP000796880">
    <property type="component" value="Unassembled WGS sequence"/>
</dbReference>
<reference evidence="2" key="1">
    <citation type="submission" date="2020-03" db="EMBL/GenBank/DDBJ databases">
        <title>A high-quality chromosome-level genome assembly of a woody plant with both climbing and erect habits, Rhamnella rubrinervis.</title>
        <authorList>
            <person name="Lu Z."/>
            <person name="Yang Y."/>
            <person name="Zhu X."/>
            <person name="Sun Y."/>
        </authorList>
    </citation>
    <scope>NUCLEOTIDE SEQUENCE</scope>
    <source>
        <strain evidence="2">BYM</strain>
        <tissue evidence="2">Leaf</tissue>
    </source>
</reference>
<gene>
    <name evidence="2" type="ORF">FNV43_RR07362</name>
</gene>
<evidence type="ECO:0000313" key="3">
    <source>
        <dbReference type="Proteomes" id="UP000796880"/>
    </source>
</evidence>
<feature type="region of interest" description="Disordered" evidence="1">
    <location>
        <begin position="96"/>
        <end position="118"/>
    </location>
</feature>
<organism evidence="2 3">
    <name type="scientific">Rhamnella rubrinervis</name>
    <dbReference type="NCBI Taxonomy" id="2594499"/>
    <lineage>
        <taxon>Eukaryota</taxon>
        <taxon>Viridiplantae</taxon>
        <taxon>Streptophyta</taxon>
        <taxon>Embryophyta</taxon>
        <taxon>Tracheophyta</taxon>
        <taxon>Spermatophyta</taxon>
        <taxon>Magnoliopsida</taxon>
        <taxon>eudicotyledons</taxon>
        <taxon>Gunneridae</taxon>
        <taxon>Pentapetalae</taxon>
        <taxon>rosids</taxon>
        <taxon>fabids</taxon>
        <taxon>Rosales</taxon>
        <taxon>Rhamnaceae</taxon>
        <taxon>rhamnoid group</taxon>
        <taxon>Rhamneae</taxon>
        <taxon>Rhamnella</taxon>
    </lineage>
</organism>
<evidence type="ECO:0000256" key="1">
    <source>
        <dbReference type="SAM" id="MobiDB-lite"/>
    </source>
</evidence>
<dbReference type="EMBL" id="VOIH02000003">
    <property type="protein sequence ID" value="KAF3451267.1"/>
    <property type="molecule type" value="Genomic_DNA"/>
</dbReference>